<dbReference type="Proteomes" id="UP000180175">
    <property type="component" value="Chromosome"/>
</dbReference>
<sequence length="302" mass="34751">MQGITFQWHVPKTYHDRLLRDFLREEKQLSRQGLTEIKRSGSLFVNGAPVTVRVLLKEEDEVTVIFPPETRGQGLNSIDLPLHIIYEDEHLLVINKPANLPTIPSIYHPDRSLANAVLFHYDKNNIPYTFHAVNRLDRDTSGLLIVAKHRYAHDLMTKEQKAGKVKRTYIAIVHGQMEELSGVINAPIGRKEESIIEREVRSDGQQAITNFKVIKRLEEETVTELCLETGRTHQIRVHLAYLGHPLLGDDLYGGQLTKIDRQALHSFQLQFFHPLLEKEMNFSIEPPPDMSDIINKKYEDPN</sequence>
<evidence type="ECO:0000256" key="4">
    <source>
        <dbReference type="PIRSR" id="PIRSR606225-1"/>
    </source>
</evidence>
<evidence type="ECO:0000256" key="1">
    <source>
        <dbReference type="ARBA" id="ARBA00000073"/>
    </source>
</evidence>
<keyword evidence="10" id="KW-1185">Reference proteome</keyword>
<reference evidence="9 10" key="2">
    <citation type="journal article" date="2017" name="Genome Announc.">
        <title>Draft Genome Sequences of Four Alkaliphilic Bacteria Belonging to the Anaerobacillus Genus.</title>
        <authorList>
            <person name="Bassil N.M."/>
            <person name="Lloyd J.R."/>
        </authorList>
    </citation>
    <scope>NUCLEOTIDE SEQUENCE [LARGE SCALE GENOMIC DNA]</scope>
    <source>
        <strain evidence="9 10">NB2006</strain>
    </source>
</reference>
<organism evidence="8 10">
    <name type="scientific">Anaerobacillus isosaccharinicus</name>
    <dbReference type="NCBI Taxonomy" id="1532552"/>
    <lineage>
        <taxon>Bacteria</taxon>
        <taxon>Bacillati</taxon>
        <taxon>Bacillota</taxon>
        <taxon>Bacilli</taxon>
        <taxon>Bacillales</taxon>
        <taxon>Bacillaceae</taxon>
        <taxon>Anaerobacillus</taxon>
    </lineage>
</organism>
<dbReference type="InterPro" id="IPR006224">
    <property type="entry name" value="PsdUridine_synth_RluA-like_CS"/>
</dbReference>
<dbReference type="OrthoDB" id="9807829at2"/>
<feature type="active site" evidence="4">
    <location>
        <position position="137"/>
    </location>
</feature>
<comment type="similarity">
    <text evidence="2 6">Belongs to the pseudouridine synthase RluA family.</text>
</comment>
<evidence type="ECO:0000256" key="2">
    <source>
        <dbReference type="ARBA" id="ARBA00010876"/>
    </source>
</evidence>
<dbReference type="FunFam" id="3.30.2350.10:FF:000005">
    <property type="entry name" value="Pseudouridine synthase"/>
    <property type="match status" value="1"/>
</dbReference>
<keyword evidence="3 6" id="KW-0413">Isomerase</keyword>
<dbReference type="CDD" id="cd02869">
    <property type="entry name" value="PseudoU_synth_RluA_like"/>
    <property type="match status" value="1"/>
</dbReference>
<dbReference type="Pfam" id="PF00849">
    <property type="entry name" value="PseudoU_synth_2"/>
    <property type="match status" value="1"/>
</dbReference>
<dbReference type="NCBIfam" id="TIGR00005">
    <property type="entry name" value="rluA_subfam"/>
    <property type="match status" value="1"/>
</dbReference>
<dbReference type="PROSITE" id="PS50889">
    <property type="entry name" value="S4"/>
    <property type="match status" value="1"/>
</dbReference>
<dbReference type="AlphaFoldDB" id="A0A1S2L9T3"/>
<dbReference type="RefSeq" id="WP_071318512.1">
    <property type="nucleotide sequence ID" value="NZ_CP063356.2"/>
</dbReference>
<evidence type="ECO:0000256" key="3">
    <source>
        <dbReference type="ARBA" id="ARBA00023235"/>
    </source>
</evidence>
<comment type="catalytic activity">
    <reaction evidence="1 6">
        <text>a uridine in RNA = a pseudouridine in RNA</text>
        <dbReference type="Rhea" id="RHEA:48348"/>
        <dbReference type="Rhea" id="RHEA-COMP:12068"/>
        <dbReference type="Rhea" id="RHEA-COMP:12069"/>
        <dbReference type="ChEBI" id="CHEBI:65314"/>
        <dbReference type="ChEBI" id="CHEBI:65315"/>
    </reaction>
</comment>
<reference evidence="9 10" key="3">
    <citation type="journal article" date="2019" name="Int. J. Syst. Evol. Microbiol.">
        <title>Anaerobacillus isosaccharinicus sp. nov., an alkaliphilic bacterium which degrades isosaccharinic acid.</title>
        <authorList>
            <person name="Bassil N.M."/>
            <person name="Lloyd J.R."/>
        </authorList>
    </citation>
    <scope>NUCLEOTIDE SEQUENCE [LARGE SCALE GENOMIC DNA]</scope>
    <source>
        <strain evidence="9 10">NB2006</strain>
    </source>
</reference>
<proteinExistence type="inferred from homology"/>
<comment type="function">
    <text evidence="6">Responsible for synthesis of pseudouridine from uracil.</text>
</comment>
<dbReference type="GO" id="GO:0140098">
    <property type="term" value="F:catalytic activity, acting on RNA"/>
    <property type="evidence" value="ECO:0007669"/>
    <property type="project" value="UniProtKB-ARBA"/>
</dbReference>
<dbReference type="InterPro" id="IPR020103">
    <property type="entry name" value="PsdUridine_synth_cat_dom_sf"/>
</dbReference>
<dbReference type="KEGG" id="aia:AWH56_015785"/>
<evidence type="ECO:0000256" key="6">
    <source>
        <dbReference type="RuleBase" id="RU362028"/>
    </source>
</evidence>
<evidence type="ECO:0000313" key="9">
    <source>
        <dbReference type="EMBL" id="QOY34188.1"/>
    </source>
</evidence>
<name>A0A1S2L9T3_9BACI</name>
<gene>
    <name evidence="9" type="ORF">AWH56_015785</name>
    <name evidence="8" type="ORF">AWH56_18885</name>
</gene>
<dbReference type="SUPFAM" id="SSF55120">
    <property type="entry name" value="Pseudouridine synthase"/>
    <property type="match status" value="1"/>
</dbReference>
<dbReference type="GO" id="GO:0000455">
    <property type="term" value="P:enzyme-directed rRNA pseudouridine synthesis"/>
    <property type="evidence" value="ECO:0007669"/>
    <property type="project" value="TreeGrafter"/>
</dbReference>
<protein>
    <recommendedName>
        <fullName evidence="6">Pseudouridine synthase</fullName>
        <ecNumber evidence="6">5.4.99.-</ecNumber>
    </recommendedName>
</protein>
<dbReference type="EMBL" id="LQXD01000162">
    <property type="protein sequence ID" value="OIJ08325.1"/>
    <property type="molecule type" value="Genomic_DNA"/>
</dbReference>
<dbReference type="EMBL" id="CP063356">
    <property type="protein sequence ID" value="QOY34188.1"/>
    <property type="molecule type" value="Genomic_DNA"/>
</dbReference>
<feature type="domain" description="Pseudouridine synthase RsuA/RluA-like" evidence="7">
    <location>
        <begin position="90"/>
        <end position="240"/>
    </location>
</feature>
<dbReference type="InterPro" id="IPR006145">
    <property type="entry name" value="PsdUridine_synth_RsuA/RluA"/>
</dbReference>
<evidence type="ECO:0000313" key="10">
    <source>
        <dbReference type="Proteomes" id="UP000180175"/>
    </source>
</evidence>
<reference evidence="9" key="4">
    <citation type="submission" date="2020-10" db="EMBL/GenBank/DDBJ databases">
        <authorList>
            <person name="Bassil N.M."/>
            <person name="Lloyd J.R."/>
        </authorList>
    </citation>
    <scope>NUCLEOTIDE SEQUENCE</scope>
    <source>
        <strain evidence="9">NB2006</strain>
    </source>
</reference>
<dbReference type="Gene3D" id="3.30.2350.10">
    <property type="entry name" value="Pseudouridine synthase"/>
    <property type="match status" value="1"/>
</dbReference>
<dbReference type="EC" id="5.4.99.-" evidence="6"/>
<keyword evidence="5" id="KW-0694">RNA-binding</keyword>
<evidence type="ECO:0000256" key="5">
    <source>
        <dbReference type="PROSITE-ProRule" id="PRU00182"/>
    </source>
</evidence>
<dbReference type="GO" id="GO:0009982">
    <property type="term" value="F:pseudouridine synthase activity"/>
    <property type="evidence" value="ECO:0007669"/>
    <property type="project" value="InterPro"/>
</dbReference>
<evidence type="ECO:0000259" key="7">
    <source>
        <dbReference type="Pfam" id="PF00849"/>
    </source>
</evidence>
<dbReference type="GO" id="GO:0003723">
    <property type="term" value="F:RNA binding"/>
    <property type="evidence" value="ECO:0007669"/>
    <property type="project" value="UniProtKB-KW"/>
</dbReference>
<dbReference type="PANTHER" id="PTHR21600:SF35">
    <property type="entry name" value="PSEUDOURIDINE SYNTHASE"/>
    <property type="match status" value="1"/>
</dbReference>
<accession>A0A1S2L9T3</accession>
<dbReference type="InterPro" id="IPR006225">
    <property type="entry name" value="PsdUridine_synth_RluC/D"/>
</dbReference>
<evidence type="ECO:0000313" key="8">
    <source>
        <dbReference type="EMBL" id="OIJ08325.1"/>
    </source>
</evidence>
<dbReference type="InterPro" id="IPR050188">
    <property type="entry name" value="RluA_PseudoU_synthase"/>
</dbReference>
<dbReference type="PROSITE" id="PS01129">
    <property type="entry name" value="PSI_RLU"/>
    <property type="match status" value="1"/>
</dbReference>
<reference evidence="8 10" key="1">
    <citation type="submission" date="2016-10" db="EMBL/GenBank/DDBJ databases">
        <title>Draft genome sequences of four alkaliphilic bacteria belonging to the Anaerobacillus genus.</title>
        <authorList>
            <person name="Bassil N.M."/>
            <person name="Lloyd J.R."/>
        </authorList>
    </citation>
    <scope>NUCLEOTIDE SEQUENCE [LARGE SCALE GENOMIC DNA]</scope>
    <source>
        <strain evidence="8 10">NB2006</strain>
    </source>
</reference>
<dbReference type="PANTHER" id="PTHR21600">
    <property type="entry name" value="MITOCHONDRIAL RNA PSEUDOURIDINE SYNTHASE"/>
    <property type="match status" value="1"/>
</dbReference>